<dbReference type="Proteomes" id="UP000265691">
    <property type="component" value="Unassembled WGS sequence"/>
</dbReference>
<keyword evidence="2" id="KW-0813">Transport</keyword>
<evidence type="ECO:0000313" key="8">
    <source>
        <dbReference type="EMBL" id="RIY32263.1"/>
    </source>
</evidence>
<feature type="transmembrane region" description="Helical" evidence="6">
    <location>
        <begin position="309"/>
        <end position="331"/>
    </location>
</feature>
<keyword evidence="9" id="KW-1185">Reference proteome</keyword>
<dbReference type="InterPro" id="IPR011701">
    <property type="entry name" value="MFS"/>
</dbReference>
<dbReference type="OrthoDB" id="9812221at2"/>
<keyword evidence="5 6" id="KW-0472">Membrane</keyword>
<evidence type="ECO:0000256" key="4">
    <source>
        <dbReference type="ARBA" id="ARBA00022989"/>
    </source>
</evidence>
<accession>A0A3A1Y204</accession>
<dbReference type="EMBL" id="NRHC01000063">
    <property type="protein sequence ID" value="RIY32263.1"/>
    <property type="molecule type" value="Genomic_DNA"/>
</dbReference>
<feature type="transmembrane region" description="Helical" evidence="6">
    <location>
        <begin position="337"/>
        <end position="361"/>
    </location>
</feature>
<dbReference type="PANTHER" id="PTHR23502">
    <property type="entry name" value="MAJOR FACILITATOR SUPERFAMILY"/>
    <property type="match status" value="1"/>
</dbReference>
<feature type="transmembrane region" description="Helical" evidence="6">
    <location>
        <begin position="243"/>
        <end position="268"/>
    </location>
</feature>
<evidence type="ECO:0000256" key="6">
    <source>
        <dbReference type="SAM" id="Phobius"/>
    </source>
</evidence>
<reference evidence="8 9" key="1">
    <citation type="submission" date="2017-08" db="EMBL/GenBank/DDBJ databases">
        <title>Reclassification of Bisgaard taxon 37 and 44.</title>
        <authorList>
            <person name="Christensen H."/>
        </authorList>
    </citation>
    <scope>NUCLEOTIDE SEQUENCE [LARGE SCALE GENOMIC DNA]</scope>
    <source>
        <strain evidence="8 9">B96_3</strain>
    </source>
</reference>
<evidence type="ECO:0000259" key="7">
    <source>
        <dbReference type="PROSITE" id="PS50850"/>
    </source>
</evidence>
<feature type="transmembrane region" description="Helical" evidence="6">
    <location>
        <begin position="373"/>
        <end position="391"/>
    </location>
</feature>
<feature type="transmembrane region" description="Helical" evidence="6">
    <location>
        <begin position="397"/>
        <end position="418"/>
    </location>
</feature>
<dbReference type="InterPro" id="IPR036259">
    <property type="entry name" value="MFS_trans_sf"/>
</dbReference>
<comment type="caution">
    <text evidence="8">The sequence shown here is derived from an EMBL/GenBank/DDBJ whole genome shotgun (WGS) entry which is preliminary data.</text>
</comment>
<comment type="subcellular location">
    <subcellularLocation>
        <location evidence="1">Membrane</location>
        <topology evidence="1">Multi-pass membrane protein</topology>
    </subcellularLocation>
</comment>
<proteinExistence type="predicted"/>
<dbReference type="Gene3D" id="1.20.1720.10">
    <property type="entry name" value="Multidrug resistance protein D"/>
    <property type="match status" value="1"/>
</dbReference>
<evidence type="ECO:0000256" key="2">
    <source>
        <dbReference type="ARBA" id="ARBA00022448"/>
    </source>
</evidence>
<feature type="transmembrane region" description="Helical" evidence="6">
    <location>
        <begin position="192"/>
        <end position="212"/>
    </location>
</feature>
<dbReference type="AlphaFoldDB" id="A0A3A1Y204"/>
<feature type="transmembrane region" description="Helical" evidence="6">
    <location>
        <begin position="104"/>
        <end position="123"/>
    </location>
</feature>
<dbReference type="PANTHER" id="PTHR23502:SF132">
    <property type="entry name" value="POLYAMINE TRANSPORTER 2-RELATED"/>
    <property type="match status" value="1"/>
</dbReference>
<dbReference type="InterPro" id="IPR020846">
    <property type="entry name" value="MFS_dom"/>
</dbReference>
<feature type="transmembrane region" description="Helical" evidence="6">
    <location>
        <begin position="129"/>
        <end position="150"/>
    </location>
</feature>
<dbReference type="GO" id="GO:0022857">
    <property type="term" value="F:transmembrane transporter activity"/>
    <property type="evidence" value="ECO:0007669"/>
    <property type="project" value="InterPro"/>
</dbReference>
<dbReference type="GO" id="GO:0005886">
    <property type="term" value="C:plasma membrane"/>
    <property type="evidence" value="ECO:0007669"/>
    <property type="project" value="TreeGrafter"/>
</dbReference>
<keyword evidence="3 6" id="KW-0812">Transmembrane</keyword>
<protein>
    <recommendedName>
        <fullName evidence="7">Major facilitator superfamily (MFS) profile domain-containing protein</fullName>
    </recommendedName>
</protein>
<dbReference type="PROSITE" id="PS50850">
    <property type="entry name" value="MFS"/>
    <property type="match status" value="1"/>
</dbReference>
<evidence type="ECO:0000256" key="5">
    <source>
        <dbReference type="ARBA" id="ARBA00023136"/>
    </source>
</evidence>
<feature type="transmembrane region" description="Helical" evidence="6">
    <location>
        <begin position="72"/>
        <end position="92"/>
    </location>
</feature>
<feature type="transmembrane region" description="Helical" evidence="6">
    <location>
        <begin position="280"/>
        <end position="300"/>
    </location>
</feature>
<evidence type="ECO:0000313" key="9">
    <source>
        <dbReference type="Proteomes" id="UP000265691"/>
    </source>
</evidence>
<feature type="domain" description="Major facilitator superfamily (MFS) profile" evidence="7">
    <location>
        <begin position="38"/>
        <end position="423"/>
    </location>
</feature>
<sequence length="443" mass="49854">MKNDNVPQGQASTTYQGFDAVTPYQIELCKRMPPTAWLVFILAFFSGYVGLANDAITPAINDLVNYFHTDEAHIQAIVPYFVLGMGIGQFIWGPTIDRFGRKTIVILCALVAVALNLSMLVIHEYNSLVAVRIFQGMVFSGMGAVPQIVLKDVFSPREFVIYNSWLMTLFLFAPAIAPLFGGIVLVKLDWTWIYLIISAMIIISTICYMLFIPESLDPEKKQPFNTKRIFKNYGTILTSPRSLWLIVLNSVFSVVIFSFPTLLPAIYITDYGVDPDHFGYYFLPLIVSIIIGIQLNQWFIRRNYSPVKLWLFGAVAQGVTTIVNFVVAYNYLGVNTILFALCLNVLFNGFQLGNMFAIYLMQYPYMTGTATSIMTAIRLIVAGMIVTYFSHLDRLGGATLLITNAIVLLICMVMSIIFNRLWKVDESSKHLATNQPEETAEKK</sequence>
<feature type="transmembrane region" description="Helical" evidence="6">
    <location>
        <begin position="35"/>
        <end position="52"/>
    </location>
</feature>
<evidence type="ECO:0000256" key="3">
    <source>
        <dbReference type="ARBA" id="ARBA00022692"/>
    </source>
</evidence>
<dbReference type="Pfam" id="PF07690">
    <property type="entry name" value="MFS_1"/>
    <property type="match status" value="1"/>
</dbReference>
<keyword evidence="4 6" id="KW-1133">Transmembrane helix</keyword>
<organism evidence="8 9">
    <name type="scientific">Psittacicella hinzii</name>
    <dbReference type="NCBI Taxonomy" id="2028575"/>
    <lineage>
        <taxon>Bacteria</taxon>
        <taxon>Pseudomonadati</taxon>
        <taxon>Pseudomonadota</taxon>
        <taxon>Gammaproteobacteria</taxon>
        <taxon>Pasteurellales</taxon>
        <taxon>Psittacicellaceae</taxon>
        <taxon>Psittacicella</taxon>
    </lineage>
</organism>
<name>A0A3A1Y204_9GAMM</name>
<evidence type="ECO:0000256" key="1">
    <source>
        <dbReference type="ARBA" id="ARBA00004141"/>
    </source>
</evidence>
<dbReference type="SUPFAM" id="SSF103473">
    <property type="entry name" value="MFS general substrate transporter"/>
    <property type="match status" value="1"/>
</dbReference>
<gene>
    <name evidence="8" type="ORF">CKF54_05175</name>
</gene>
<feature type="transmembrane region" description="Helical" evidence="6">
    <location>
        <begin position="162"/>
        <end position="186"/>
    </location>
</feature>
<dbReference type="RefSeq" id="WP_119525299.1">
    <property type="nucleotide sequence ID" value="NZ_NRHC01000063.1"/>
</dbReference>